<accession>A0A942DZA0</accession>
<sequence>MITGFLGFPGRKQQRNKAEAERHRSDTREENMSPCENENESMGMMNWLTKVFIATTALAAVALLADSGRAASADVQFATHAAMLFALPRTLSSGRIRPRKGGWRFRIEPSPPRRVRAASMLHRVRGRGANAG</sequence>
<protein>
    <submittedName>
        <fullName evidence="2">Uncharacterized protein</fullName>
    </submittedName>
</protein>
<comment type="caution">
    <text evidence="2">The sequence shown here is derived from an EMBL/GenBank/DDBJ whole genome shotgun (WGS) entry which is preliminary data.</text>
</comment>
<evidence type="ECO:0000313" key="2">
    <source>
        <dbReference type="EMBL" id="MBS3648131.1"/>
    </source>
</evidence>
<name>A0A942DZA0_9HYPH</name>
<dbReference type="RefSeq" id="WP_188253676.1">
    <property type="nucleotide sequence ID" value="NZ_JABVCF010000002.1"/>
</dbReference>
<evidence type="ECO:0000313" key="3">
    <source>
        <dbReference type="Proteomes" id="UP000680348"/>
    </source>
</evidence>
<reference evidence="2" key="1">
    <citation type="submission" date="2021-04" db="EMBL/GenBank/DDBJ databases">
        <title>Pseudaminobacter soli sp. nov., isolated from paddy soil contaminated by heavy metals.</title>
        <authorList>
            <person name="Zhang K."/>
        </authorList>
    </citation>
    <scope>NUCLEOTIDE SEQUENCE</scope>
    <source>
        <strain evidence="2">19-2017</strain>
    </source>
</reference>
<dbReference type="EMBL" id="JAGWCR010000002">
    <property type="protein sequence ID" value="MBS3648131.1"/>
    <property type="molecule type" value="Genomic_DNA"/>
</dbReference>
<feature type="compositionally biased region" description="Basic and acidic residues" evidence="1">
    <location>
        <begin position="16"/>
        <end position="31"/>
    </location>
</feature>
<feature type="region of interest" description="Disordered" evidence="1">
    <location>
        <begin position="1"/>
        <end position="39"/>
    </location>
</feature>
<proteinExistence type="predicted"/>
<organism evidence="2 3">
    <name type="scientific">Pseudaminobacter soli</name>
    <name type="common">ex Zhang et al. 2022</name>
    <dbReference type="NCBI Taxonomy" id="2831468"/>
    <lineage>
        <taxon>Bacteria</taxon>
        <taxon>Pseudomonadati</taxon>
        <taxon>Pseudomonadota</taxon>
        <taxon>Alphaproteobacteria</taxon>
        <taxon>Hyphomicrobiales</taxon>
        <taxon>Phyllobacteriaceae</taxon>
        <taxon>Pseudaminobacter</taxon>
    </lineage>
</organism>
<dbReference type="AlphaFoldDB" id="A0A942DZA0"/>
<dbReference type="Proteomes" id="UP000680348">
    <property type="component" value="Unassembled WGS sequence"/>
</dbReference>
<gene>
    <name evidence="2" type="ORF">KEU06_05750</name>
</gene>
<evidence type="ECO:0000256" key="1">
    <source>
        <dbReference type="SAM" id="MobiDB-lite"/>
    </source>
</evidence>
<keyword evidence="3" id="KW-1185">Reference proteome</keyword>